<accession>A0A8H7U951</accession>
<gene>
    <name evidence="1" type="ORF">INT44_004728</name>
</gene>
<comment type="caution">
    <text evidence="1">The sequence shown here is derived from an EMBL/GenBank/DDBJ whole genome shotgun (WGS) entry which is preliminary data.</text>
</comment>
<organism evidence="1 2">
    <name type="scientific">Umbelopsis vinacea</name>
    <dbReference type="NCBI Taxonomy" id="44442"/>
    <lineage>
        <taxon>Eukaryota</taxon>
        <taxon>Fungi</taxon>
        <taxon>Fungi incertae sedis</taxon>
        <taxon>Mucoromycota</taxon>
        <taxon>Mucoromycotina</taxon>
        <taxon>Umbelopsidomycetes</taxon>
        <taxon>Umbelopsidales</taxon>
        <taxon>Umbelopsidaceae</taxon>
        <taxon>Umbelopsis</taxon>
    </lineage>
</organism>
<keyword evidence="2" id="KW-1185">Reference proteome</keyword>
<evidence type="ECO:0000313" key="1">
    <source>
        <dbReference type="EMBL" id="KAG2172987.1"/>
    </source>
</evidence>
<dbReference type="Proteomes" id="UP000612746">
    <property type="component" value="Unassembled WGS sequence"/>
</dbReference>
<evidence type="ECO:0000313" key="2">
    <source>
        <dbReference type="Proteomes" id="UP000612746"/>
    </source>
</evidence>
<name>A0A8H7U951_9FUNG</name>
<protein>
    <submittedName>
        <fullName evidence="1">Uncharacterized protein</fullName>
    </submittedName>
</protein>
<dbReference type="EMBL" id="JAEPRA010000021">
    <property type="protein sequence ID" value="KAG2172987.1"/>
    <property type="molecule type" value="Genomic_DNA"/>
</dbReference>
<proteinExistence type="predicted"/>
<dbReference type="OrthoDB" id="2449173at2759"/>
<sequence length="95" mass="10108">MAGRPAAARPKQSYAAIAQKLVASKPDANLDAAKSALAFFHQKRVPHKSTTEQQLALDASTSTAFLALATRTSSLACKQAMMPSILNIRPKALLM</sequence>
<dbReference type="AlphaFoldDB" id="A0A8H7U951"/>
<reference evidence="1" key="1">
    <citation type="submission" date="2020-12" db="EMBL/GenBank/DDBJ databases">
        <title>Metabolic potential, ecology and presence of endohyphal bacteria is reflected in genomic diversity of Mucoromycotina.</title>
        <authorList>
            <person name="Muszewska A."/>
            <person name="Okrasinska A."/>
            <person name="Steczkiewicz K."/>
            <person name="Drgas O."/>
            <person name="Orlowska M."/>
            <person name="Perlinska-Lenart U."/>
            <person name="Aleksandrzak-Piekarczyk T."/>
            <person name="Szatraj K."/>
            <person name="Zielenkiewicz U."/>
            <person name="Pilsyk S."/>
            <person name="Malc E."/>
            <person name="Mieczkowski P."/>
            <person name="Kruszewska J.S."/>
            <person name="Biernat P."/>
            <person name="Pawlowska J."/>
        </authorList>
    </citation>
    <scope>NUCLEOTIDE SEQUENCE</scope>
    <source>
        <strain evidence="1">WA0000051536</strain>
    </source>
</reference>